<accession>A0A377M6C6</accession>
<reference evidence="1 2" key="1">
    <citation type="submission" date="2018-06" db="EMBL/GenBank/DDBJ databases">
        <authorList>
            <consortium name="Pathogen Informatics"/>
            <person name="Doyle S."/>
        </authorList>
    </citation>
    <scope>NUCLEOTIDE SEQUENCE [LARGE SCALE GENOMIC DNA]</scope>
    <source>
        <strain evidence="1 2">NCTC10005</strain>
    </source>
</reference>
<sequence>MPFQHRLDSGESDPGQERIYITINITEGDQYKLSGVEVSGNLAGHSAEIESLTKNSAGRSVQRF</sequence>
<dbReference type="Proteomes" id="UP000255106">
    <property type="component" value="Unassembled WGS sequence"/>
</dbReference>
<name>A0A377M6C6_ENTCL</name>
<protein>
    <submittedName>
        <fullName evidence="1">Outer membrane protein assembly factor YaeT</fullName>
    </submittedName>
</protein>
<dbReference type="EMBL" id="UGJB01000004">
    <property type="protein sequence ID" value="STQ14074.1"/>
    <property type="molecule type" value="Genomic_DNA"/>
</dbReference>
<gene>
    <name evidence="1" type="primary">yaeT_3</name>
    <name evidence="1" type="ORF">NCTC10005_06919</name>
</gene>
<organism evidence="1 2">
    <name type="scientific">Enterobacter cloacae</name>
    <dbReference type="NCBI Taxonomy" id="550"/>
    <lineage>
        <taxon>Bacteria</taxon>
        <taxon>Pseudomonadati</taxon>
        <taxon>Pseudomonadota</taxon>
        <taxon>Gammaproteobacteria</taxon>
        <taxon>Enterobacterales</taxon>
        <taxon>Enterobacteriaceae</taxon>
        <taxon>Enterobacter</taxon>
        <taxon>Enterobacter cloacae complex</taxon>
    </lineage>
</organism>
<proteinExistence type="predicted"/>
<evidence type="ECO:0000313" key="2">
    <source>
        <dbReference type="Proteomes" id="UP000255106"/>
    </source>
</evidence>
<dbReference type="AlphaFoldDB" id="A0A377M6C6"/>
<evidence type="ECO:0000313" key="1">
    <source>
        <dbReference type="EMBL" id="STQ14074.1"/>
    </source>
</evidence>